<protein>
    <submittedName>
        <fullName evidence="2">Uncharacterized protein</fullName>
    </submittedName>
</protein>
<feature type="compositionally biased region" description="Polar residues" evidence="1">
    <location>
        <begin position="30"/>
        <end position="39"/>
    </location>
</feature>
<organism evidence="2 3">
    <name type="scientific">Ilex paraguariensis</name>
    <name type="common">yerba mate</name>
    <dbReference type="NCBI Taxonomy" id="185542"/>
    <lineage>
        <taxon>Eukaryota</taxon>
        <taxon>Viridiplantae</taxon>
        <taxon>Streptophyta</taxon>
        <taxon>Embryophyta</taxon>
        <taxon>Tracheophyta</taxon>
        <taxon>Spermatophyta</taxon>
        <taxon>Magnoliopsida</taxon>
        <taxon>eudicotyledons</taxon>
        <taxon>Gunneridae</taxon>
        <taxon>Pentapetalae</taxon>
        <taxon>asterids</taxon>
        <taxon>campanulids</taxon>
        <taxon>Aquifoliales</taxon>
        <taxon>Aquifoliaceae</taxon>
        <taxon>Ilex</taxon>
    </lineage>
</organism>
<reference evidence="2 3" key="1">
    <citation type="submission" date="2024-02" db="EMBL/GenBank/DDBJ databases">
        <authorList>
            <person name="Vignale AGUSTIN F."/>
            <person name="Sosa J E."/>
            <person name="Modenutti C."/>
        </authorList>
    </citation>
    <scope>NUCLEOTIDE SEQUENCE [LARGE SCALE GENOMIC DNA]</scope>
</reference>
<feature type="compositionally biased region" description="Low complexity" evidence="1">
    <location>
        <begin position="49"/>
        <end position="65"/>
    </location>
</feature>
<comment type="caution">
    <text evidence="2">The sequence shown here is derived from an EMBL/GenBank/DDBJ whole genome shotgun (WGS) entry which is preliminary data.</text>
</comment>
<accession>A0ABC8RMS3</accession>
<evidence type="ECO:0000313" key="2">
    <source>
        <dbReference type="EMBL" id="CAK9146285.1"/>
    </source>
</evidence>
<dbReference type="AlphaFoldDB" id="A0ABC8RMS3"/>
<keyword evidence="3" id="KW-1185">Reference proteome</keyword>
<evidence type="ECO:0000256" key="1">
    <source>
        <dbReference type="SAM" id="MobiDB-lite"/>
    </source>
</evidence>
<dbReference type="EMBL" id="CAUOFW020001558">
    <property type="protein sequence ID" value="CAK9146285.1"/>
    <property type="molecule type" value="Genomic_DNA"/>
</dbReference>
<name>A0ABC8RMS3_9AQUA</name>
<dbReference type="Proteomes" id="UP001642360">
    <property type="component" value="Unassembled WGS sequence"/>
</dbReference>
<evidence type="ECO:0000313" key="3">
    <source>
        <dbReference type="Proteomes" id="UP001642360"/>
    </source>
</evidence>
<sequence>MGSSLPEKPTPEAILQNERLDNQVDRMMFSPSSFTTQTRWRSRNHSHRQSNNSSHNSTNYDNSNSKPANPTIANNHWYHQLRPQPPLYLREGLGVLPAPLLHKLLTGSF</sequence>
<gene>
    <name evidence="2" type="ORF">ILEXP_LOCUS14121</name>
</gene>
<feature type="region of interest" description="Disordered" evidence="1">
    <location>
        <begin position="1"/>
        <end position="77"/>
    </location>
</feature>
<proteinExistence type="predicted"/>